<protein>
    <submittedName>
        <fullName evidence="1">Uncharacterized protein</fullName>
    </submittedName>
</protein>
<evidence type="ECO:0000313" key="2">
    <source>
        <dbReference type="Proteomes" id="UP000054988"/>
    </source>
</evidence>
<evidence type="ECO:0000313" key="1">
    <source>
        <dbReference type="EMBL" id="KTB33268.1"/>
    </source>
</evidence>
<proteinExistence type="predicted"/>
<dbReference type="Proteomes" id="UP000054988">
    <property type="component" value="Unassembled WGS sequence"/>
</dbReference>
<sequence>MNPQNELEPVVNTLSYLAHDWLHGFVQAIKTYRSTIGVSPPHPAYPLPPAFPFGGLTEVFHWVQIFDDATQVDRSFRVRMAYTAGDAARWEPLLWTVYSGNIVIGSVELDRRIFVDQSVVSVDPIFILEGMADAVRRQTKLTVSSRIVMRTRNGEVATPTNSVWYEIFEVRTASNELVKELGRRVITHPRFCPQCRVWVPHSGPAYCLEHLPAND</sequence>
<dbReference type="EMBL" id="LATX01002182">
    <property type="protein sequence ID" value="KTB33268.1"/>
    <property type="molecule type" value="Genomic_DNA"/>
</dbReference>
<gene>
    <name evidence="1" type="ORF">WG66_14161</name>
</gene>
<organism evidence="1 2">
    <name type="scientific">Moniliophthora roreri</name>
    <name type="common">Frosty pod rot fungus</name>
    <name type="synonym">Monilia roreri</name>
    <dbReference type="NCBI Taxonomy" id="221103"/>
    <lineage>
        <taxon>Eukaryota</taxon>
        <taxon>Fungi</taxon>
        <taxon>Dikarya</taxon>
        <taxon>Basidiomycota</taxon>
        <taxon>Agaricomycotina</taxon>
        <taxon>Agaricomycetes</taxon>
        <taxon>Agaricomycetidae</taxon>
        <taxon>Agaricales</taxon>
        <taxon>Marasmiineae</taxon>
        <taxon>Marasmiaceae</taxon>
        <taxon>Moniliophthora</taxon>
    </lineage>
</organism>
<comment type="caution">
    <text evidence="1">The sequence shown here is derived from an EMBL/GenBank/DDBJ whole genome shotgun (WGS) entry which is preliminary data.</text>
</comment>
<name>A0A0W0FAJ5_MONRR</name>
<dbReference type="eggNOG" id="ENOG502R10S">
    <property type="taxonomic scope" value="Eukaryota"/>
</dbReference>
<dbReference type="AlphaFoldDB" id="A0A0W0FAJ5"/>
<accession>A0A0W0FAJ5</accession>
<reference evidence="1 2" key="1">
    <citation type="submission" date="2015-12" db="EMBL/GenBank/DDBJ databases">
        <title>Draft genome sequence of Moniliophthora roreri, the causal agent of frosty pod rot of cacao.</title>
        <authorList>
            <person name="Aime M.C."/>
            <person name="Diaz-Valderrama J.R."/>
            <person name="Kijpornyongpan T."/>
            <person name="Phillips-Mora W."/>
        </authorList>
    </citation>
    <scope>NUCLEOTIDE SEQUENCE [LARGE SCALE GENOMIC DNA]</scope>
    <source>
        <strain evidence="1 2">MCA 2952</strain>
    </source>
</reference>